<evidence type="ECO:0000313" key="4">
    <source>
        <dbReference type="EMBL" id="CUI17001.1"/>
    </source>
</evidence>
<protein>
    <submittedName>
        <fullName evidence="4">Uncharacterized protein</fullName>
    </submittedName>
</protein>
<dbReference type="InParanoid" id="A0A0U5JAF6"/>
<proteinExistence type="predicted"/>
<dbReference type="STRING" id="389348.PNK_1388"/>
<evidence type="ECO:0000256" key="2">
    <source>
        <dbReference type="ARBA" id="ARBA00023163"/>
    </source>
</evidence>
<name>A0A0U5JAF6_9BACT</name>
<dbReference type="GO" id="GO:0003899">
    <property type="term" value="F:DNA-directed RNA polymerase activity"/>
    <property type="evidence" value="ECO:0007669"/>
    <property type="project" value="InterPro"/>
</dbReference>
<accession>A0A0U5JAF6</accession>
<dbReference type="Gene3D" id="3.90.940.10">
    <property type="match status" value="1"/>
</dbReference>
<dbReference type="GO" id="GO:0000428">
    <property type="term" value="C:DNA-directed RNA polymerase complex"/>
    <property type="evidence" value="ECO:0007669"/>
    <property type="project" value="UniProtKB-KW"/>
</dbReference>
<keyword evidence="5" id="KW-1185">Reference proteome</keyword>
<dbReference type="EMBL" id="LN879502">
    <property type="protein sequence ID" value="CUI17001.1"/>
    <property type="molecule type" value="Genomic_DNA"/>
</dbReference>
<keyword evidence="1" id="KW-0240">DNA-directed RNA polymerase</keyword>
<evidence type="ECO:0000256" key="3">
    <source>
        <dbReference type="SAM" id="MobiDB-lite"/>
    </source>
</evidence>
<feature type="compositionally biased region" description="Polar residues" evidence="3">
    <location>
        <begin position="72"/>
        <end position="84"/>
    </location>
</feature>
<dbReference type="Proteomes" id="UP000069902">
    <property type="component" value="Chromosome cPNK"/>
</dbReference>
<feature type="region of interest" description="Disordered" evidence="3">
    <location>
        <begin position="66"/>
        <end position="112"/>
    </location>
</feature>
<dbReference type="RefSeq" id="WP_051981998.1">
    <property type="nucleotide sequence ID" value="NZ_LN879502.1"/>
</dbReference>
<evidence type="ECO:0000313" key="5">
    <source>
        <dbReference type="Proteomes" id="UP000069902"/>
    </source>
</evidence>
<keyword evidence="2" id="KW-0804">Transcription</keyword>
<dbReference type="AlphaFoldDB" id="A0A0U5JAF6"/>
<dbReference type="GO" id="GO:0006351">
    <property type="term" value="P:DNA-templated transcription"/>
    <property type="evidence" value="ECO:0007669"/>
    <property type="project" value="InterPro"/>
</dbReference>
<dbReference type="GO" id="GO:0003677">
    <property type="term" value="F:DNA binding"/>
    <property type="evidence" value="ECO:0007669"/>
    <property type="project" value="InterPro"/>
</dbReference>
<dbReference type="InterPro" id="IPR036161">
    <property type="entry name" value="RPB6/omega-like_sf"/>
</dbReference>
<dbReference type="PATRIC" id="fig|389348.3.peg.1554"/>
<gene>
    <name evidence="4" type="ORF">PNK_1388</name>
</gene>
<reference evidence="5" key="1">
    <citation type="submission" date="2015-09" db="EMBL/GenBank/DDBJ databases">
        <authorList>
            <person name="Bertelli C."/>
        </authorList>
    </citation>
    <scope>NUCLEOTIDE SEQUENCE [LARGE SCALE GENOMIC DNA]</scope>
    <source>
        <strain evidence="5">KNic</strain>
    </source>
</reference>
<sequence length="112" mass="13079">MEKKNRFTNESLSKKFKSNFELVNYAILLAENMIKTGRDTRVKSEMQNRAMLILEEINEGKDHFDEIKDSSARASNHQGSSQMNEELMQEEKAERRKYRTAAAPISFDEDEE</sequence>
<organism evidence="4 5">
    <name type="scientific">Candidatus Protochlamydia naegleriophila</name>
    <dbReference type="NCBI Taxonomy" id="389348"/>
    <lineage>
        <taxon>Bacteria</taxon>
        <taxon>Pseudomonadati</taxon>
        <taxon>Chlamydiota</taxon>
        <taxon>Chlamydiia</taxon>
        <taxon>Parachlamydiales</taxon>
        <taxon>Parachlamydiaceae</taxon>
        <taxon>Candidatus Protochlamydia</taxon>
    </lineage>
</organism>
<evidence type="ECO:0000256" key="1">
    <source>
        <dbReference type="ARBA" id="ARBA00022478"/>
    </source>
</evidence>
<dbReference type="KEGG" id="pnl:PNK_1388"/>